<keyword evidence="2" id="KW-1133">Transmembrane helix</keyword>
<proteinExistence type="predicted"/>
<feature type="compositionally biased region" description="Basic and acidic residues" evidence="1">
    <location>
        <begin position="146"/>
        <end position="171"/>
    </location>
</feature>
<feature type="region of interest" description="Disordered" evidence="1">
    <location>
        <begin position="142"/>
        <end position="171"/>
    </location>
</feature>
<evidence type="ECO:0000256" key="1">
    <source>
        <dbReference type="SAM" id="MobiDB-lite"/>
    </source>
</evidence>
<sequence length="171" mass="19951">MKKNLPLYILLLFLIIVNGFFLYNYLGSSETEQKVQKHKPPADFLINELGFDDKQKQAFRALTHKHRQKMKGISDEIRTLKDKLFSGFSDTSMVDKDVDSIAVLIGDMETLKDLEVFRHFKEVQELCSVEQKERFGKILQDALRGGFREKGPPHRDRPPRPEHRPPHLPEH</sequence>
<evidence type="ECO:0000313" key="3">
    <source>
        <dbReference type="EMBL" id="TBN15428.1"/>
    </source>
</evidence>
<protein>
    <recommendedName>
        <fullName evidence="5">Periplasmic heavy metal sensor</fullName>
    </recommendedName>
</protein>
<keyword evidence="4" id="KW-1185">Reference proteome</keyword>
<comment type="caution">
    <text evidence="3">The sequence shown here is derived from an EMBL/GenBank/DDBJ whole genome shotgun (WGS) entry which is preliminary data.</text>
</comment>
<evidence type="ECO:0000256" key="2">
    <source>
        <dbReference type="SAM" id="Phobius"/>
    </source>
</evidence>
<feature type="transmembrane region" description="Helical" evidence="2">
    <location>
        <begin position="7"/>
        <end position="26"/>
    </location>
</feature>
<reference evidence="3 4" key="1">
    <citation type="journal article" date="2015" name="Int. J. Syst. Evol. Microbiol.">
        <title>Hyunsoonleella pacifica sp. nov., isolated from seawater of South Pacific Gyre.</title>
        <authorList>
            <person name="Gao X."/>
            <person name="Zhang Z."/>
            <person name="Dai X."/>
            <person name="Zhang X.H."/>
        </authorList>
    </citation>
    <scope>NUCLEOTIDE SEQUENCE [LARGE SCALE GENOMIC DNA]</scope>
    <source>
        <strain evidence="3 4">SW033</strain>
    </source>
</reference>
<dbReference type="Gene3D" id="1.20.120.1490">
    <property type="match status" value="1"/>
</dbReference>
<dbReference type="OrthoDB" id="1202605at2"/>
<dbReference type="Proteomes" id="UP000292372">
    <property type="component" value="Unassembled WGS sequence"/>
</dbReference>
<organism evidence="3 4">
    <name type="scientific">Hyunsoonleella pacifica</name>
    <dbReference type="NCBI Taxonomy" id="1080224"/>
    <lineage>
        <taxon>Bacteria</taxon>
        <taxon>Pseudomonadati</taxon>
        <taxon>Bacteroidota</taxon>
        <taxon>Flavobacteriia</taxon>
        <taxon>Flavobacteriales</taxon>
        <taxon>Flavobacteriaceae</taxon>
    </lineage>
</organism>
<keyword evidence="2" id="KW-0472">Membrane</keyword>
<evidence type="ECO:0000313" key="4">
    <source>
        <dbReference type="Proteomes" id="UP000292372"/>
    </source>
</evidence>
<dbReference type="AlphaFoldDB" id="A0A4Q9FM82"/>
<evidence type="ECO:0008006" key="5">
    <source>
        <dbReference type="Google" id="ProtNLM"/>
    </source>
</evidence>
<name>A0A4Q9FM82_9FLAO</name>
<accession>A0A4Q9FM82</accession>
<dbReference type="RefSeq" id="WP_130936913.1">
    <property type="nucleotide sequence ID" value="NZ_BMEE01000004.1"/>
</dbReference>
<gene>
    <name evidence="3" type="ORF">EYD46_09825</name>
</gene>
<keyword evidence="2" id="KW-0812">Transmembrane</keyword>
<dbReference type="EMBL" id="SIRS01000004">
    <property type="protein sequence ID" value="TBN15428.1"/>
    <property type="molecule type" value="Genomic_DNA"/>
</dbReference>